<comment type="similarity">
    <text evidence="2">Belongs to the krueppel C2H2-type zinc-finger protein family.</text>
</comment>
<evidence type="ECO:0000256" key="6">
    <source>
        <dbReference type="ARBA" id="ARBA00022833"/>
    </source>
</evidence>
<name>A0A7L4LVM6_GLAPT</name>
<comment type="caution">
    <text evidence="13">The sequence shown here is derived from an EMBL/GenBank/DDBJ whole genome shotgun (WGS) entry which is preliminary data.</text>
</comment>
<keyword evidence="4" id="KW-0677">Repeat</keyword>
<evidence type="ECO:0000256" key="9">
    <source>
        <dbReference type="ARBA" id="ARBA00023163"/>
    </source>
</evidence>
<evidence type="ECO:0000313" key="13">
    <source>
        <dbReference type="EMBL" id="NXY69141.1"/>
    </source>
</evidence>
<evidence type="ECO:0000259" key="12">
    <source>
        <dbReference type="PROSITE" id="PS50157"/>
    </source>
</evidence>
<dbReference type="SUPFAM" id="SSF57667">
    <property type="entry name" value="beta-beta-alpha zinc fingers"/>
    <property type="match status" value="1"/>
</dbReference>
<dbReference type="Proteomes" id="UP000583049">
    <property type="component" value="Unassembled WGS sequence"/>
</dbReference>
<evidence type="ECO:0000256" key="11">
    <source>
        <dbReference type="PROSITE-ProRule" id="PRU00042"/>
    </source>
</evidence>
<dbReference type="InterPro" id="IPR036236">
    <property type="entry name" value="Znf_C2H2_sf"/>
</dbReference>
<evidence type="ECO:0000256" key="5">
    <source>
        <dbReference type="ARBA" id="ARBA00022771"/>
    </source>
</evidence>
<keyword evidence="3" id="KW-0479">Metal-binding</keyword>
<keyword evidence="8" id="KW-0238">DNA-binding</keyword>
<dbReference type="AlphaFoldDB" id="A0A7L4LVM6"/>
<evidence type="ECO:0000256" key="8">
    <source>
        <dbReference type="ARBA" id="ARBA00023125"/>
    </source>
</evidence>
<evidence type="ECO:0000256" key="3">
    <source>
        <dbReference type="ARBA" id="ARBA00022723"/>
    </source>
</evidence>
<evidence type="ECO:0000256" key="1">
    <source>
        <dbReference type="ARBA" id="ARBA00003767"/>
    </source>
</evidence>
<comment type="function">
    <text evidence="1">May be involved in transcriptional regulation.</text>
</comment>
<dbReference type="GO" id="GO:0003677">
    <property type="term" value="F:DNA binding"/>
    <property type="evidence" value="ECO:0007669"/>
    <property type="project" value="UniProtKB-KW"/>
</dbReference>
<keyword evidence="9" id="KW-0804">Transcription</keyword>
<evidence type="ECO:0000256" key="2">
    <source>
        <dbReference type="ARBA" id="ARBA00006991"/>
    </source>
</evidence>
<keyword evidence="10" id="KW-0539">Nucleus</keyword>
<dbReference type="PROSITE" id="PS50157">
    <property type="entry name" value="ZINC_FINGER_C2H2_2"/>
    <property type="match status" value="1"/>
</dbReference>
<reference evidence="13 14" key="1">
    <citation type="submission" date="2019-09" db="EMBL/GenBank/DDBJ databases">
        <title>Bird 10,000 Genomes (B10K) Project - Family phase.</title>
        <authorList>
            <person name="Zhang G."/>
        </authorList>
    </citation>
    <scope>NUCLEOTIDE SEQUENCE [LARGE SCALE GENOMIC DNA]</scope>
    <source>
        <strain evidence="13">B10K-CU-031-08</strain>
        <tissue evidence="13">Muscle</tissue>
    </source>
</reference>
<dbReference type="GO" id="GO:0008270">
    <property type="term" value="F:zinc ion binding"/>
    <property type="evidence" value="ECO:0007669"/>
    <property type="project" value="UniProtKB-KW"/>
</dbReference>
<evidence type="ECO:0000256" key="7">
    <source>
        <dbReference type="ARBA" id="ARBA00023015"/>
    </source>
</evidence>
<dbReference type="Gene3D" id="3.30.160.60">
    <property type="entry name" value="Classic Zinc Finger"/>
    <property type="match status" value="1"/>
</dbReference>
<evidence type="ECO:0000313" key="14">
    <source>
        <dbReference type="Proteomes" id="UP000583049"/>
    </source>
</evidence>
<keyword evidence="6" id="KW-0862">Zinc</keyword>
<sequence>ILLHPEDTIGHHHSGYNECEEIDSETLNLQQHEASQTEKAHKCPKCNKGFRWFSDLIKHQRTHTGE</sequence>
<dbReference type="PROSITE" id="PS00028">
    <property type="entry name" value="ZINC_FINGER_C2H2_1"/>
    <property type="match status" value="1"/>
</dbReference>
<dbReference type="InterPro" id="IPR013087">
    <property type="entry name" value="Znf_C2H2_type"/>
</dbReference>
<protein>
    <submittedName>
        <fullName evidence="13">ZN629 protein</fullName>
    </submittedName>
</protein>
<organism evidence="13 14">
    <name type="scientific">Glareola pratincola</name>
    <name type="common">Collared pratincole</name>
    <name type="synonym">Hirundo pratincola</name>
    <dbReference type="NCBI Taxonomy" id="43316"/>
    <lineage>
        <taxon>Eukaryota</taxon>
        <taxon>Metazoa</taxon>
        <taxon>Chordata</taxon>
        <taxon>Craniata</taxon>
        <taxon>Vertebrata</taxon>
        <taxon>Euteleostomi</taxon>
        <taxon>Archelosauria</taxon>
        <taxon>Archosauria</taxon>
        <taxon>Dinosauria</taxon>
        <taxon>Saurischia</taxon>
        <taxon>Theropoda</taxon>
        <taxon>Coelurosauria</taxon>
        <taxon>Aves</taxon>
        <taxon>Neognathae</taxon>
        <taxon>Neoaves</taxon>
        <taxon>Charadriiformes</taxon>
        <taxon>Glareolidae</taxon>
        <taxon>Glareola</taxon>
    </lineage>
</organism>
<feature type="non-terminal residue" evidence="13">
    <location>
        <position position="1"/>
    </location>
</feature>
<keyword evidence="7" id="KW-0805">Transcription regulation</keyword>
<dbReference type="FunFam" id="3.30.160.60:FF:000869">
    <property type="entry name" value="Zinc finger protein 213"/>
    <property type="match status" value="1"/>
</dbReference>
<evidence type="ECO:0000256" key="4">
    <source>
        <dbReference type="ARBA" id="ARBA00022737"/>
    </source>
</evidence>
<feature type="domain" description="C2H2-type" evidence="12">
    <location>
        <begin position="41"/>
        <end position="66"/>
    </location>
</feature>
<accession>A0A7L4LVM6</accession>
<feature type="non-terminal residue" evidence="13">
    <location>
        <position position="66"/>
    </location>
</feature>
<keyword evidence="5 11" id="KW-0863">Zinc-finger</keyword>
<keyword evidence="14" id="KW-1185">Reference proteome</keyword>
<dbReference type="SMART" id="SM00355">
    <property type="entry name" value="ZnF_C2H2"/>
    <property type="match status" value="1"/>
</dbReference>
<proteinExistence type="inferred from homology"/>
<evidence type="ECO:0000256" key="10">
    <source>
        <dbReference type="ARBA" id="ARBA00023242"/>
    </source>
</evidence>
<dbReference type="EMBL" id="VWPO01000251">
    <property type="protein sequence ID" value="NXY69141.1"/>
    <property type="molecule type" value="Genomic_DNA"/>
</dbReference>
<gene>
    <name evidence="13" type="primary">Znf629_0</name>
    <name evidence="13" type="ORF">GLAPRA_R15039</name>
</gene>